<reference evidence="2 3" key="1">
    <citation type="submission" date="2020-01" db="EMBL/GenBank/DDBJ databases">
        <authorList>
            <person name="Gulvik C.A."/>
            <person name="Batra D.G."/>
        </authorList>
    </citation>
    <scope>NUCLEOTIDE SEQUENCE [LARGE SCALE GENOMIC DNA]</scope>
    <source>
        <strain evidence="2 3">W9323</strain>
    </source>
</reference>
<sequence length="72" mass="8391">MMNTELPLWGWVVVALLLFTQSIWLFVDARKHGHPAWMWGILGLIHFPVPSLIYLFAVRKKVYKGKSRNSPK</sequence>
<keyword evidence="3" id="KW-1185">Reference proteome</keyword>
<feature type="transmembrane region" description="Helical" evidence="1">
    <location>
        <begin position="39"/>
        <end position="58"/>
    </location>
</feature>
<name>A0A7D4BQ97_9BACL</name>
<protein>
    <submittedName>
        <fullName evidence="2">SigmaY antisigma factor component</fullName>
    </submittedName>
</protein>
<dbReference type="KEGG" id="kpul:GXN76_09665"/>
<keyword evidence="1" id="KW-0472">Membrane</keyword>
<accession>A0A7D4BQ97</accession>
<dbReference type="Proteomes" id="UP000503088">
    <property type="component" value="Chromosome"/>
</dbReference>
<organism evidence="2 3">
    <name type="scientific">Kroppenstedtia pulmonis</name>
    <dbReference type="NCBI Taxonomy" id="1380685"/>
    <lineage>
        <taxon>Bacteria</taxon>
        <taxon>Bacillati</taxon>
        <taxon>Bacillota</taxon>
        <taxon>Bacilli</taxon>
        <taxon>Bacillales</taxon>
        <taxon>Thermoactinomycetaceae</taxon>
        <taxon>Kroppenstedtia</taxon>
    </lineage>
</organism>
<dbReference type="AlphaFoldDB" id="A0A7D4BQ97"/>
<dbReference type="RefSeq" id="WP_217270667.1">
    <property type="nucleotide sequence ID" value="NZ_CP048104.1"/>
</dbReference>
<evidence type="ECO:0000313" key="3">
    <source>
        <dbReference type="Proteomes" id="UP000503088"/>
    </source>
</evidence>
<evidence type="ECO:0000313" key="2">
    <source>
        <dbReference type="EMBL" id="QKG84711.1"/>
    </source>
</evidence>
<dbReference type="EMBL" id="CP048104">
    <property type="protein sequence ID" value="QKG84711.1"/>
    <property type="molecule type" value="Genomic_DNA"/>
</dbReference>
<keyword evidence="1" id="KW-1133">Transmembrane helix</keyword>
<keyword evidence="1" id="KW-0812">Transmembrane</keyword>
<gene>
    <name evidence="2" type="ORF">GXN76_09665</name>
</gene>
<feature type="transmembrane region" description="Helical" evidence="1">
    <location>
        <begin position="7"/>
        <end position="27"/>
    </location>
</feature>
<proteinExistence type="predicted"/>
<evidence type="ECO:0000256" key="1">
    <source>
        <dbReference type="SAM" id="Phobius"/>
    </source>
</evidence>